<evidence type="ECO:0000313" key="3">
    <source>
        <dbReference type="Proteomes" id="UP001178507"/>
    </source>
</evidence>
<sequence length="490" mass="55127">IVMRAWLGAVLLSAASAAAPRLLLSRPRKRAGARYYPYQQLLDCEGSNFSRGWRDFRRQVAANAAQGFPENDELLERARRIHAEWAEVASARSMTQVRVLVRQAEVADLRDFCLFGFASALFIMFRHEKTFQLLEDLHNVMGWSEWPVDFSESSGWPAYWRMAPLHLEQAKARGDISFSAENAWGMEEEMLPAATPSEVEAALVQWLSAVGAPVPARPDALSVPAPFVGELPLRRQLSLLVAGHHMGSSLEPYTMLRQAMSGADMSVEVQFHGQRHPSATMACKEFGYCHENQQLTDWMKRWEWKHSWEDDYDWMHEQWPEALEGLAGILKSDPFLSSVELVVCGGPAWFCCMIRAVKAVPMLLYFAWPLVPLIPPGLRPQFLLQIQTLGQAASPPAVLVVANWILAAQFALQVRLPTPVQRVHGLYTGHTHSPVPAPNGHHRIMFSRLGVWSGQAGPALLELLWSMFGEEQKKGSFPFEPVFLSIRVRL</sequence>
<comment type="caution">
    <text evidence="2">The sequence shown here is derived from an EMBL/GenBank/DDBJ whole genome shotgun (WGS) entry which is preliminary data.</text>
</comment>
<evidence type="ECO:0000256" key="1">
    <source>
        <dbReference type="SAM" id="SignalP"/>
    </source>
</evidence>
<dbReference type="AlphaFoldDB" id="A0AA36HNT8"/>
<organism evidence="2 3">
    <name type="scientific">Effrenium voratum</name>
    <dbReference type="NCBI Taxonomy" id="2562239"/>
    <lineage>
        <taxon>Eukaryota</taxon>
        <taxon>Sar</taxon>
        <taxon>Alveolata</taxon>
        <taxon>Dinophyceae</taxon>
        <taxon>Suessiales</taxon>
        <taxon>Symbiodiniaceae</taxon>
        <taxon>Effrenium</taxon>
    </lineage>
</organism>
<name>A0AA36HNT8_9DINO</name>
<gene>
    <name evidence="2" type="ORF">EVOR1521_LOCUS2628</name>
</gene>
<feature type="non-terminal residue" evidence="2">
    <location>
        <position position="1"/>
    </location>
</feature>
<keyword evidence="1" id="KW-0732">Signal</keyword>
<feature type="signal peptide" evidence="1">
    <location>
        <begin position="1"/>
        <end position="17"/>
    </location>
</feature>
<accession>A0AA36HNT8</accession>
<keyword evidence="3" id="KW-1185">Reference proteome</keyword>
<feature type="chain" id="PRO_5041433287" evidence="1">
    <location>
        <begin position="18"/>
        <end position="490"/>
    </location>
</feature>
<evidence type="ECO:0000313" key="2">
    <source>
        <dbReference type="EMBL" id="CAJ1372589.1"/>
    </source>
</evidence>
<dbReference type="Proteomes" id="UP001178507">
    <property type="component" value="Unassembled WGS sequence"/>
</dbReference>
<dbReference type="EMBL" id="CAUJNA010000143">
    <property type="protein sequence ID" value="CAJ1372589.1"/>
    <property type="molecule type" value="Genomic_DNA"/>
</dbReference>
<protein>
    <submittedName>
        <fullName evidence="2">Uncharacterized protein</fullName>
    </submittedName>
</protein>
<reference evidence="2" key="1">
    <citation type="submission" date="2023-08" db="EMBL/GenBank/DDBJ databases">
        <authorList>
            <person name="Chen Y."/>
            <person name="Shah S."/>
            <person name="Dougan E. K."/>
            <person name="Thang M."/>
            <person name="Chan C."/>
        </authorList>
    </citation>
    <scope>NUCLEOTIDE SEQUENCE</scope>
</reference>
<proteinExistence type="predicted"/>